<feature type="domain" description="Calcineurin-like phosphoesterase" evidence="2">
    <location>
        <begin position="113"/>
        <end position="295"/>
    </location>
</feature>
<feature type="domain" description="Purple acid phosphatase N-terminal" evidence="3">
    <location>
        <begin position="23"/>
        <end position="101"/>
    </location>
</feature>
<proteinExistence type="predicted"/>
<dbReference type="Pfam" id="PF16656">
    <property type="entry name" value="Pur_ac_phosph_N"/>
    <property type="match status" value="1"/>
</dbReference>
<evidence type="ECO:0000256" key="1">
    <source>
        <dbReference type="ARBA" id="ARBA00022729"/>
    </source>
</evidence>
<keyword evidence="1" id="KW-0732">Signal</keyword>
<dbReference type="Proteomes" id="UP001224325">
    <property type="component" value="Chromosome"/>
</dbReference>
<dbReference type="RefSeq" id="WP_348636603.1">
    <property type="nucleotide sequence ID" value="NZ_CP155618.1"/>
</dbReference>
<evidence type="ECO:0000313" key="5">
    <source>
        <dbReference type="Proteomes" id="UP001224325"/>
    </source>
</evidence>
<dbReference type="AlphaFoldDB" id="A0AAU7EJJ7"/>
<accession>A0AAU7EJJ7</accession>
<dbReference type="SUPFAM" id="SSF56300">
    <property type="entry name" value="Metallo-dependent phosphatases"/>
    <property type="match status" value="1"/>
</dbReference>
<dbReference type="EC" id="3.1.-.-" evidence="4"/>
<dbReference type="Gene3D" id="2.60.40.380">
    <property type="entry name" value="Purple acid phosphatase-like, N-terminal"/>
    <property type="match status" value="1"/>
</dbReference>
<reference evidence="4" key="1">
    <citation type="submission" date="2024-04" db="EMBL/GenBank/DDBJ databases">
        <title>Mariniflexile litorale, isolated from the shallow sediments of the Sea of Japan.</title>
        <authorList>
            <person name="Romanenko L."/>
            <person name="Isaeva M."/>
        </authorList>
    </citation>
    <scope>NUCLEOTIDE SEQUENCE [LARGE SCALE GENOMIC DNA]</scope>
    <source>
        <strain evidence="4">KMM 9835</strain>
    </source>
</reference>
<keyword evidence="5" id="KW-1185">Reference proteome</keyword>
<dbReference type="InterPro" id="IPR029052">
    <property type="entry name" value="Metallo-depent_PP-like"/>
</dbReference>
<dbReference type="GO" id="GO:0046872">
    <property type="term" value="F:metal ion binding"/>
    <property type="evidence" value="ECO:0007669"/>
    <property type="project" value="InterPro"/>
</dbReference>
<dbReference type="PANTHER" id="PTHR45867:SF3">
    <property type="entry name" value="ACID PHOSPHATASE TYPE 7"/>
    <property type="match status" value="1"/>
</dbReference>
<gene>
    <name evidence="4" type="ORF">QLS71_003385</name>
</gene>
<dbReference type="InterPro" id="IPR015914">
    <property type="entry name" value="PAPs_N"/>
</dbReference>
<name>A0AAU7EJJ7_9FLAO</name>
<dbReference type="SUPFAM" id="SSF49363">
    <property type="entry name" value="Purple acid phosphatase, N-terminal domain"/>
    <property type="match status" value="1"/>
</dbReference>
<dbReference type="EMBL" id="CP155618">
    <property type="protein sequence ID" value="XBL15066.1"/>
    <property type="molecule type" value="Genomic_DNA"/>
</dbReference>
<dbReference type="Pfam" id="PF00149">
    <property type="entry name" value="Metallophos"/>
    <property type="match status" value="1"/>
</dbReference>
<dbReference type="PANTHER" id="PTHR45867">
    <property type="entry name" value="PURPLE ACID PHOSPHATASE"/>
    <property type="match status" value="1"/>
</dbReference>
<evidence type="ECO:0000259" key="3">
    <source>
        <dbReference type="Pfam" id="PF16656"/>
    </source>
</evidence>
<evidence type="ECO:0000259" key="2">
    <source>
        <dbReference type="Pfam" id="PF00149"/>
    </source>
</evidence>
<evidence type="ECO:0000313" key="4">
    <source>
        <dbReference type="EMBL" id="XBL15066.1"/>
    </source>
</evidence>
<dbReference type="InterPro" id="IPR008963">
    <property type="entry name" value="Purple_acid_Pase-like_N"/>
</dbReference>
<dbReference type="KEGG" id="mlil:QLS71_003385"/>
<dbReference type="Gene3D" id="3.60.21.10">
    <property type="match status" value="1"/>
</dbReference>
<organism evidence="4 5">
    <name type="scientific">Mariniflexile litorale</name>
    <dbReference type="NCBI Taxonomy" id="3045158"/>
    <lineage>
        <taxon>Bacteria</taxon>
        <taxon>Pseudomonadati</taxon>
        <taxon>Bacteroidota</taxon>
        <taxon>Flavobacteriia</taxon>
        <taxon>Flavobacteriales</taxon>
        <taxon>Flavobacteriaceae</taxon>
        <taxon>Mariniflexile</taxon>
    </lineage>
</organism>
<dbReference type="InterPro" id="IPR004843">
    <property type="entry name" value="Calcineurin-like_PHP"/>
</dbReference>
<dbReference type="GO" id="GO:0003993">
    <property type="term" value="F:acid phosphatase activity"/>
    <property type="evidence" value="ECO:0007669"/>
    <property type="project" value="InterPro"/>
</dbReference>
<sequence length="393" mass="44829">MKSEAVVNNQIKVELLREPYLQNSFADSISILWKTNAGEKSFVKYGKTKDLNSTSYSVAEKDGDFLRHTVTLKGLDRGEKYFYAIYSDDQLLASGDDYYFRVEPLDKNSKFSFYAMGDIGEPVEKGGFPQITSYQINSLKEKPNFGIGLGDIIYPDGESLYADEYLFKPMEAILRNIPFYPALGNHDWKTDPDLNFEKEWKLPNNEHYYSYDYGNAHFIALDTRNGELFDVENQVKWFENDLIQVQGKHDWIFVYFHHNGRTCTYKKDEKAVIALYPLFSKYNVDVVLNGHAHTYERLHPYDSNGNVLEKHRANTDAYPEISNGFIQITTGAGGKLNKNWQPQIPGECDKNVVAAVAHTGHFSLLTVEGKKLHLQAISTIGGVVLDSFTMNKN</sequence>
<keyword evidence="4" id="KW-0378">Hydrolase</keyword>
<protein>
    <submittedName>
        <fullName evidence="4">Metallophosphoesterase family protein</fullName>
        <ecNumber evidence="4">3.1.-.-</ecNumber>
    </submittedName>
</protein>